<dbReference type="AlphaFoldDB" id="A0A917WTM0"/>
<reference evidence="1" key="2">
    <citation type="submission" date="2020-09" db="EMBL/GenBank/DDBJ databases">
        <authorList>
            <person name="Sun Q."/>
            <person name="Zhou Y."/>
        </authorList>
    </citation>
    <scope>NUCLEOTIDE SEQUENCE</scope>
    <source>
        <strain evidence="1">CGMCC 1.6333</strain>
    </source>
</reference>
<dbReference type="Pfam" id="PF13289">
    <property type="entry name" value="SIR2_2"/>
    <property type="match status" value="1"/>
</dbReference>
<proteinExistence type="predicted"/>
<evidence type="ECO:0000313" key="2">
    <source>
        <dbReference type="Proteomes" id="UP000618460"/>
    </source>
</evidence>
<dbReference type="InterPro" id="IPR011202">
    <property type="entry name" value="UCP014677"/>
</dbReference>
<dbReference type="PIRSF" id="PIRSF014677">
    <property type="entry name" value="UCP014677"/>
    <property type="match status" value="1"/>
</dbReference>
<sequence>MDAYIKEAVEKQLKDFDTLPFLFVGAGLSRRYLQTDSWEGLLEYYANISKDSDFGYRMYKEEVKNYETLVGENPKLASLIEQDFNKKWLDSQEYKDARERHKELALAGVSPFKIDIAERLINKQGNLNSDYEEEIKLFKELSSKHIAGVITTNYDTFLESCFEDYDVFIGQQELIFSVIQGIGEIYKIHGSVAQPESIVINENDYTEFLNRNAYLASKILTLFLEHPIIFIGYSINDPNVEEIMSSIVECLTEKQLELLKNRFIFVEWNNSDKDDSISTFQKSFKNGKRIDMTYVYIKDYAWFYKSLSIIQSKYKAPVLRKLKSQIYDLVISSEPSESLKVVNLEDEKLEDLEVVVGVGVIRDFAEKGYEGVSVKEIYEDVIFDNKNFDSNMIVDKALPTLLRRHNNSIPIYKYTKDYDGTLPEQIAKEKKTELRQFLNRGLINRSARIELETRSVEGVTRVYDLAKSLEYICLLKEEELNFLELKSFLQKTMTENPEILDRKDKQISTNFRRVVKIYDFLTYGE</sequence>
<gene>
    <name evidence="1" type="ORF">GCM10011351_12620</name>
</gene>
<reference evidence="1" key="1">
    <citation type="journal article" date="2014" name="Int. J. Syst. Evol. Microbiol.">
        <title>Complete genome sequence of Corynebacterium casei LMG S-19264T (=DSM 44701T), isolated from a smear-ripened cheese.</title>
        <authorList>
            <consortium name="US DOE Joint Genome Institute (JGI-PGF)"/>
            <person name="Walter F."/>
            <person name="Albersmeier A."/>
            <person name="Kalinowski J."/>
            <person name="Ruckert C."/>
        </authorList>
    </citation>
    <scope>NUCLEOTIDE SEQUENCE</scope>
    <source>
        <strain evidence="1">CGMCC 1.6333</strain>
    </source>
</reference>
<protein>
    <recommendedName>
        <fullName evidence="3">SIR2-like domain-containing protein</fullName>
    </recommendedName>
</protein>
<accession>A0A917WTM0</accession>
<name>A0A917WTM0_9BACI</name>
<comment type="caution">
    <text evidence="1">The sequence shown here is derived from an EMBL/GenBank/DDBJ whole genome shotgun (WGS) entry which is preliminary data.</text>
</comment>
<keyword evidence="2" id="KW-1185">Reference proteome</keyword>
<organism evidence="1 2">
    <name type="scientific">Paraliobacillus quinghaiensis</name>
    <dbReference type="NCBI Taxonomy" id="470815"/>
    <lineage>
        <taxon>Bacteria</taxon>
        <taxon>Bacillati</taxon>
        <taxon>Bacillota</taxon>
        <taxon>Bacilli</taxon>
        <taxon>Bacillales</taxon>
        <taxon>Bacillaceae</taxon>
        <taxon>Paraliobacillus</taxon>
    </lineage>
</organism>
<dbReference type="RefSeq" id="WP_117153663.1">
    <property type="nucleotide sequence ID" value="NZ_BMLG01000004.1"/>
</dbReference>
<dbReference type="OrthoDB" id="5521101at2"/>
<dbReference type="EMBL" id="BMLG01000004">
    <property type="protein sequence ID" value="GGM28188.1"/>
    <property type="molecule type" value="Genomic_DNA"/>
</dbReference>
<dbReference type="Proteomes" id="UP000618460">
    <property type="component" value="Unassembled WGS sequence"/>
</dbReference>
<evidence type="ECO:0008006" key="3">
    <source>
        <dbReference type="Google" id="ProtNLM"/>
    </source>
</evidence>
<evidence type="ECO:0000313" key="1">
    <source>
        <dbReference type="EMBL" id="GGM28188.1"/>
    </source>
</evidence>